<keyword evidence="12" id="KW-1185">Reference proteome</keyword>
<evidence type="ECO:0000256" key="6">
    <source>
        <dbReference type="ARBA" id="ARBA00022786"/>
    </source>
</evidence>
<comment type="pathway">
    <text evidence="1">Protein modification; protein ubiquitination.</text>
</comment>
<evidence type="ECO:0000256" key="5">
    <source>
        <dbReference type="ARBA" id="ARBA00022771"/>
    </source>
</evidence>
<dbReference type="GO" id="GO:0043130">
    <property type="term" value="F:ubiquitin binding"/>
    <property type="evidence" value="ECO:0007669"/>
    <property type="project" value="TreeGrafter"/>
</dbReference>
<dbReference type="GO" id="GO:0097039">
    <property type="term" value="P:protein linear polyubiquitination"/>
    <property type="evidence" value="ECO:0007669"/>
    <property type="project" value="TreeGrafter"/>
</dbReference>
<dbReference type="Pfam" id="PF01485">
    <property type="entry name" value="IBR"/>
    <property type="match status" value="1"/>
</dbReference>
<keyword evidence="7" id="KW-0862">Zinc</keyword>
<dbReference type="GO" id="GO:0043161">
    <property type="term" value="P:proteasome-mediated ubiquitin-dependent protein catabolic process"/>
    <property type="evidence" value="ECO:0007669"/>
    <property type="project" value="TreeGrafter"/>
</dbReference>
<dbReference type="InterPro" id="IPR051628">
    <property type="entry name" value="LUBAC_E3_Ligases"/>
</dbReference>
<dbReference type="EMBL" id="JAQMWT010000358">
    <property type="protein sequence ID" value="KAJ8603287.1"/>
    <property type="molecule type" value="Genomic_DNA"/>
</dbReference>
<dbReference type="PROSITE" id="PS00518">
    <property type="entry name" value="ZF_RING_1"/>
    <property type="match status" value="1"/>
</dbReference>
<dbReference type="PANTHER" id="PTHR22770">
    <property type="entry name" value="UBIQUITIN CONJUGATING ENZYME 7 INTERACTING PROTEIN-RELATED"/>
    <property type="match status" value="1"/>
</dbReference>
<dbReference type="PROSITE" id="PS50089">
    <property type="entry name" value="ZF_RING_2"/>
    <property type="match status" value="1"/>
</dbReference>
<comment type="caution">
    <text evidence="11">The sequence shown here is derived from an EMBL/GenBank/DDBJ whole genome shotgun (WGS) entry which is preliminary data.</text>
</comment>
<accession>A0AAD7UDQ3</accession>
<feature type="domain" description="RING-type" evidence="9">
    <location>
        <begin position="67"/>
        <end position="120"/>
    </location>
</feature>
<dbReference type="InterPro" id="IPR001841">
    <property type="entry name" value="Znf_RING"/>
</dbReference>
<sequence>MITGTGGRRYYEAANESPLENPGPPQNNRARKLITKVKFWLPISCGEVEYDDAAPDEVVAEDEDAVCGVCLEATPARDMFVLGQCNHRVCLGCATGHVRAAMGSVGELFVPGGVRCPMVRSNGRRCACAIDYDRLRSLSEKSLASFGDVSSSYFSIRSFWIVAYFVPERESGDPLSTIELAKLQRFCVESAIPSDQRTNCPACQELVVIDGESGRVVCGYCGVDFCAGCRAHPWHRDQTCAEHEATNARLRESKSEAYVRATSKPCPNCTAPTSHFHGHGCHHISPGGGCPWCRAHWCYKCGATEAENVAKRGRRSACRCTPSSWTSFCEEGQIAAYLRYDDDLRGGGGGGGGGGLPYDVRCGCHICPFCRPGAQCDQCDGSCVVCRGLVPPPRPAVYNTRR</sequence>
<evidence type="ECO:0000256" key="7">
    <source>
        <dbReference type="ARBA" id="ARBA00022833"/>
    </source>
</evidence>
<evidence type="ECO:0000313" key="11">
    <source>
        <dbReference type="EMBL" id="KAJ8603287.1"/>
    </source>
</evidence>
<dbReference type="Gene3D" id="3.30.40.10">
    <property type="entry name" value="Zinc/RING finger domain, C3HC4 (zinc finger)"/>
    <property type="match status" value="1"/>
</dbReference>
<evidence type="ECO:0000259" key="9">
    <source>
        <dbReference type="PROSITE" id="PS50089"/>
    </source>
</evidence>
<dbReference type="SMART" id="SM00184">
    <property type="entry name" value="RING"/>
    <property type="match status" value="2"/>
</dbReference>
<gene>
    <name evidence="11" type="ORF">CTAYLR_006957</name>
</gene>
<keyword evidence="2" id="KW-0808">Transferase</keyword>
<protein>
    <recommendedName>
        <fullName evidence="13">RBR-type E3 ubiquitin transferase</fullName>
    </recommendedName>
</protein>
<proteinExistence type="predicted"/>
<keyword evidence="5 8" id="KW-0863">Zinc-finger</keyword>
<keyword evidence="3" id="KW-0479">Metal-binding</keyword>
<evidence type="ECO:0000313" key="12">
    <source>
        <dbReference type="Proteomes" id="UP001230188"/>
    </source>
</evidence>
<dbReference type="PROSITE" id="PS51873">
    <property type="entry name" value="TRIAD"/>
    <property type="match status" value="1"/>
</dbReference>
<evidence type="ECO:0000256" key="1">
    <source>
        <dbReference type="ARBA" id="ARBA00004906"/>
    </source>
</evidence>
<name>A0AAD7UDQ3_9STRA</name>
<evidence type="ECO:0000256" key="3">
    <source>
        <dbReference type="ARBA" id="ARBA00022723"/>
    </source>
</evidence>
<evidence type="ECO:0000256" key="2">
    <source>
        <dbReference type="ARBA" id="ARBA00022679"/>
    </source>
</evidence>
<keyword evidence="6" id="KW-0833">Ubl conjugation pathway</keyword>
<dbReference type="InterPro" id="IPR017907">
    <property type="entry name" value="Znf_RING_CS"/>
</dbReference>
<dbReference type="Gene3D" id="1.20.120.1750">
    <property type="match status" value="1"/>
</dbReference>
<feature type="domain" description="RING-type" evidence="10">
    <location>
        <begin position="63"/>
        <end position="324"/>
    </location>
</feature>
<dbReference type="GO" id="GO:0000151">
    <property type="term" value="C:ubiquitin ligase complex"/>
    <property type="evidence" value="ECO:0007669"/>
    <property type="project" value="TreeGrafter"/>
</dbReference>
<dbReference type="InterPro" id="IPR044066">
    <property type="entry name" value="TRIAD_supradom"/>
</dbReference>
<dbReference type="SUPFAM" id="SSF57850">
    <property type="entry name" value="RING/U-box"/>
    <property type="match status" value="2"/>
</dbReference>
<dbReference type="InterPro" id="IPR002867">
    <property type="entry name" value="IBR_dom"/>
</dbReference>
<dbReference type="PANTHER" id="PTHR22770:SF13">
    <property type="entry name" value="RING-TYPE DOMAIN-CONTAINING PROTEIN"/>
    <property type="match status" value="1"/>
</dbReference>
<evidence type="ECO:0008006" key="13">
    <source>
        <dbReference type="Google" id="ProtNLM"/>
    </source>
</evidence>
<dbReference type="SMART" id="SM00647">
    <property type="entry name" value="IBR"/>
    <property type="match status" value="1"/>
</dbReference>
<dbReference type="InterPro" id="IPR013083">
    <property type="entry name" value="Znf_RING/FYVE/PHD"/>
</dbReference>
<dbReference type="AlphaFoldDB" id="A0AAD7UDQ3"/>
<organism evidence="11 12">
    <name type="scientific">Chrysophaeum taylorii</name>
    <dbReference type="NCBI Taxonomy" id="2483200"/>
    <lineage>
        <taxon>Eukaryota</taxon>
        <taxon>Sar</taxon>
        <taxon>Stramenopiles</taxon>
        <taxon>Ochrophyta</taxon>
        <taxon>Pelagophyceae</taxon>
        <taxon>Pelagomonadales</taxon>
        <taxon>Pelagomonadaceae</taxon>
        <taxon>Chrysophaeum</taxon>
    </lineage>
</organism>
<reference evidence="11" key="1">
    <citation type="submission" date="2023-01" db="EMBL/GenBank/DDBJ databases">
        <title>Metagenome sequencing of chrysophaentin producing Chrysophaeum taylorii.</title>
        <authorList>
            <person name="Davison J."/>
            <person name="Bewley C."/>
        </authorList>
    </citation>
    <scope>NUCLEOTIDE SEQUENCE</scope>
    <source>
        <strain evidence="11">NIES-1699</strain>
    </source>
</reference>
<dbReference type="GO" id="GO:0004842">
    <property type="term" value="F:ubiquitin-protein transferase activity"/>
    <property type="evidence" value="ECO:0007669"/>
    <property type="project" value="TreeGrafter"/>
</dbReference>
<evidence type="ECO:0000259" key="10">
    <source>
        <dbReference type="PROSITE" id="PS51873"/>
    </source>
</evidence>
<dbReference type="Proteomes" id="UP001230188">
    <property type="component" value="Unassembled WGS sequence"/>
</dbReference>
<keyword evidence="4" id="KW-0677">Repeat</keyword>
<dbReference type="GO" id="GO:0008270">
    <property type="term" value="F:zinc ion binding"/>
    <property type="evidence" value="ECO:0007669"/>
    <property type="project" value="UniProtKB-KW"/>
</dbReference>
<evidence type="ECO:0000256" key="8">
    <source>
        <dbReference type="PROSITE-ProRule" id="PRU00175"/>
    </source>
</evidence>
<evidence type="ECO:0000256" key="4">
    <source>
        <dbReference type="ARBA" id="ARBA00022737"/>
    </source>
</evidence>